<dbReference type="Pfam" id="PF13466">
    <property type="entry name" value="STAS_2"/>
    <property type="match status" value="1"/>
</dbReference>
<dbReference type="Gene3D" id="3.30.750.24">
    <property type="entry name" value="STAS domain"/>
    <property type="match status" value="1"/>
</dbReference>
<dbReference type="AlphaFoldDB" id="A0A0N9HMU5"/>
<dbReference type="InterPro" id="IPR002645">
    <property type="entry name" value="STAS_dom"/>
</dbReference>
<comment type="similarity">
    <text evidence="1 2">Belongs to the anti-sigma-factor antagonist family.</text>
</comment>
<dbReference type="InterPro" id="IPR036513">
    <property type="entry name" value="STAS_dom_sf"/>
</dbReference>
<dbReference type="STRING" id="860235.AOZ06_15940"/>
<evidence type="ECO:0000313" key="5">
    <source>
        <dbReference type="Proteomes" id="UP000063699"/>
    </source>
</evidence>
<evidence type="ECO:0000256" key="1">
    <source>
        <dbReference type="ARBA" id="ARBA00009013"/>
    </source>
</evidence>
<dbReference type="Proteomes" id="UP000063699">
    <property type="component" value="Chromosome"/>
</dbReference>
<feature type="domain" description="STAS" evidence="3">
    <location>
        <begin position="17"/>
        <end position="83"/>
    </location>
</feature>
<dbReference type="PROSITE" id="PS50801">
    <property type="entry name" value="STAS"/>
    <property type="match status" value="1"/>
</dbReference>
<sequence>MGSVTELTGSADDSGLGVLVVQREGNAVVVNLSGDLDHETAPDVRDQLLPLLADRSGLVVLDLGGLEFLGSAGLAVLVEVAQERGPDSTVRMSRRLGPGRRACLNLRVWARTSACVPRCSRH</sequence>
<name>A0A0N9HMU5_9PSEU</name>
<organism evidence="4 5">
    <name type="scientific">Kibdelosporangium phytohabitans</name>
    <dbReference type="NCBI Taxonomy" id="860235"/>
    <lineage>
        <taxon>Bacteria</taxon>
        <taxon>Bacillati</taxon>
        <taxon>Actinomycetota</taxon>
        <taxon>Actinomycetes</taxon>
        <taxon>Pseudonocardiales</taxon>
        <taxon>Pseudonocardiaceae</taxon>
        <taxon>Kibdelosporangium</taxon>
    </lineage>
</organism>
<dbReference type="InterPro" id="IPR003658">
    <property type="entry name" value="Anti-sigma_ant"/>
</dbReference>
<reference evidence="4 5" key="1">
    <citation type="submission" date="2015-07" db="EMBL/GenBank/DDBJ databases">
        <title>Genome sequencing of Kibdelosporangium phytohabitans.</title>
        <authorList>
            <person name="Qin S."/>
            <person name="Xing K."/>
        </authorList>
    </citation>
    <scope>NUCLEOTIDE SEQUENCE [LARGE SCALE GENOMIC DNA]</scope>
    <source>
        <strain evidence="4 5">KLBMP1111</strain>
    </source>
</reference>
<gene>
    <name evidence="4" type="ORF">AOZ06_15940</name>
</gene>
<dbReference type="KEGG" id="kphy:AOZ06_15940"/>
<dbReference type="InterPro" id="IPR058548">
    <property type="entry name" value="MlaB-like_STAS"/>
</dbReference>
<dbReference type="SUPFAM" id="SSF52091">
    <property type="entry name" value="SpoIIaa-like"/>
    <property type="match status" value="1"/>
</dbReference>
<evidence type="ECO:0000313" key="4">
    <source>
        <dbReference type="EMBL" id="ALG08200.1"/>
    </source>
</evidence>
<dbReference type="NCBIfam" id="TIGR00377">
    <property type="entry name" value="ant_ant_sig"/>
    <property type="match status" value="1"/>
</dbReference>
<dbReference type="EMBL" id="CP012752">
    <property type="protein sequence ID" value="ALG08200.1"/>
    <property type="molecule type" value="Genomic_DNA"/>
</dbReference>
<keyword evidence="5" id="KW-1185">Reference proteome</keyword>
<accession>A0A0N9HMU5</accession>
<evidence type="ECO:0000259" key="3">
    <source>
        <dbReference type="PROSITE" id="PS50801"/>
    </source>
</evidence>
<evidence type="ECO:0000256" key="2">
    <source>
        <dbReference type="RuleBase" id="RU003749"/>
    </source>
</evidence>
<protein>
    <recommendedName>
        <fullName evidence="2">Anti-sigma factor antagonist</fullName>
    </recommendedName>
</protein>
<proteinExistence type="inferred from homology"/>
<dbReference type="CDD" id="cd07043">
    <property type="entry name" value="STAS_anti-anti-sigma_factors"/>
    <property type="match status" value="1"/>
</dbReference>
<dbReference type="GO" id="GO:0043856">
    <property type="term" value="F:anti-sigma factor antagonist activity"/>
    <property type="evidence" value="ECO:0007669"/>
    <property type="project" value="InterPro"/>
</dbReference>